<feature type="non-terminal residue" evidence="2">
    <location>
        <position position="1"/>
    </location>
</feature>
<evidence type="ECO:0008006" key="4">
    <source>
        <dbReference type="Google" id="ProtNLM"/>
    </source>
</evidence>
<dbReference type="EMBL" id="BTRK01000006">
    <property type="protein sequence ID" value="GMR62690.1"/>
    <property type="molecule type" value="Genomic_DNA"/>
</dbReference>
<evidence type="ECO:0000256" key="1">
    <source>
        <dbReference type="SAM" id="SignalP"/>
    </source>
</evidence>
<accession>A0AAN5DH26</accession>
<proteinExistence type="predicted"/>
<feature type="non-terminal residue" evidence="2">
    <location>
        <position position="211"/>
    </location>
</feature>
<protein>
    <recommendedName>
        <fullName evidence="4">Secreted protein</fullName>
    </recommendedName>
</protein>
<organism evidence="2 3">
    <name type="scientific">Pristionchus mayeri</name>
    <dbReference type="NCBI Taxonomy" id="1317129"/>
    <lineage>
        <taxon>Eukaryota</taxon>
        <taxon>Metazoa</taxon>
        <taxon>Ecdysozoa</taxon>
        <taxon>Nematoda</taxon>
        <taxon>Chromadorea</taxon>
        <taxon>Rhabditida</taxon>
        <taxon>Rhabditina</taxon>
        <taxon>Diplogasteromorpha</taxon>
        <taxon>Diplogasteroidea</taxon>
        <taxon>Neodiplogasteridae</taxon>
        <taxon>Pristionchus</taxon>
    </lineage>
</organism>
<gene>
    <name evidence="2" type="ORF">PMAYCL1PPCAC_32885</name>
</gene>
<name>A0AAN5DH26_9BILA</name>
<feature type="signal peptide" evidence="1">
    <location>
        <begin position="1"/>
        <end position="21"/>
    </location>
</feature>
<keyword evidence="1" id="KW-0732">Signal</keyword>
<evidence type="ECO:0000313" key="3">
    <source>
        <dbReference type="Proteomes" id="UP001328107"/>
    </source>
</evidence>
<keyword evidence="3" id="KW-1185">Reference proteome</keyword>
<dbReference type="Proteomes" id="UP001328107">
    <property type="component" value="Unassembled WGS sequence"/>
</dbReference>
<reference evidence="3" key="1">
    <citation type="submission" date="2022-10" db="EMBL/GenBank/DDBJ databases">
        <title>Genome assembly of Pristionchus species.</title>
        <authorList>
            <person name="Yoshida K."/>
            <person name="Sommer R.J."/>
        </authorList>
    </citation>
    <scope>NUCLEOTIDE SEQUENCE [LARGE SCALE GENOMIC DNA]</scope>
    <source>
        <strain evidence="3">RS5460</strain>
    </source>
</reference>
<comment type="caution">
    <text evidence="2">The sequence shown here is derived from an EMBL/GenBank/DDBJ whole genome shotgun (WGS) entry which is preliminary data.</text>
</comment>
<sequence length="211" mass="24488">LSCILLLEIPNLLLTLHLVVPQCLIHSRLLCLVESTHEVVDVAARGIRHGYSERFLVHCRSRLCLVPQHLRQSLPIGGQRTDQLLLLSSVQFLCLLQFLLLAGEHLSAQQEELVLQQTTMQHVSLAHDLVLQLPLRSLLRPQQHVLLLEELPLQLRNFLLVLRAHPRDRRLPIHPQLYVEVLFLLQIYLLCHLLPLLERVFTLRPRKHFNL</sequence>
<feature type="chain" id="PRO_5043050275" description="Secreted protein" evidence="1">
    <location>
        <begin position="22"/>
        <end position="211"/>
    </location>
</feature>
<dbReference type="AlphaFoldDB" id="A0AAN5DH26"/>
<evidence type="ECO:0000313" key="2">
    <source>
        <dbReference type="EMBL" id="GMR62690.1"/>
    </source>
</evidence>